<dbReference type="AlphaFoldDB" id="A0A5E8A9L1"/>
<accession>A0A5E8A9L1</accession>
<sequence>MFMPAGHAIDPLKGHETHAVQADNACPKFPKPLLSVDDFNEGGFVRPLNGACVLFGVSTEIRADL</sequence>
<organism evidence="1 2">
    <name type="scientific">Sphingomonas aurantiaca</name>
    <dbReference type="NCBI Taxonomy" id="185949"/>
    <lineage>
        <taxon>Bacteria</taxon>
        <taxon>Pseudomonadati</taxon>
        <taxon>Pseudomonadota</taxon>
        <taxon>Alphaproteobacteria</taxon>
        <taxon>Sphingomonadales</taxon>
        <taxon>Sphingomonadaceae</taxon>
        <taxon>Sphingomonas</taxon>
    </lineage>
</organism>
<gene>
    <name evidence="1" type="ORF">SPHINGO391_500085</name>
</gene>
<evidence type="ECO:0000313" key="1">
    <source>
        <dbReference type="EMBL" id="VVT27865.1"/>
    </source>
</evidence>
<evidence type="ECO:0000313" key="2">
    <source>
        <dbReference type="Proteomes" id="UP000326857"/>
    </source>
</evidence>
<reference evidence="1 2" key="1">
    <citation type="submission" date="2019-09" db="EMBL/GenBank/DDBJ databases">
        <authorList>
            <person name="Dittami M. S."/>
        </authorList>
    </citation>
    <scope>NUCLEOTIDE SEQUENCE [LARGE SCALE GENOMIC DNA]</scope>
    <source>
        <strain evidence="1">SPHINGO391</strain>
    </source>
</reference>
<name>A0A5E8A9L1_9SPHN</name>
<dbReference type="EMBL" id="CABVLI010000046">
    <property type="protein sequence ID" value="VVT27865.1"/>
    <property type="molecule type" value="Genomic_DNA"/>
</dbReference>
<protein>
    <submittedName>
        <fullName evidence="1">Uncharacterized protein</fullName>
    </submittedName>
</protein>
<proteinExistence type="predicted"/>
<dbReference type="Proteomes" id="UP000326857">
    <property type="component" value="Unassembled WGS sequence"/>
</dbReference>